<evidence type="ECO:0000313" key="3">
    <source>
        <dbReference type="EMBL" id="NKE65428.1"/>
    </source>
</evidence>
<dbReference type="PANTHER" id="PTHR42928">
    <property type="entry name" value="TRICARBOXYLATE-BINDING PROTEIN"/>
    <property type="match status" value="1"/>
</dbReference>
<dbReference type="Proteomes" id="UP000521868">
    <property type="component" value="Unassembled WGS sequence"/>
</dbReference>
<comment type="caution">
    <text evidence="3">The sequence shown here is derived from an EMBL/GenBank/DDBJ whole genome shotgun (WGS) entry which is preliminary data.</text>
</comment>
<comment type="similarity">
    <text evidence="1">Belongs to the UPF0065 (bug) family.</text>
</comment>
<feature type="chain" id="PRO_5030608683" evidence="2">
    <location>
        <begin position="35"/>
        <end position="339"/>
    </location>
</feature>
<feature type="signal peptide" evidence="2">
    <location>
        <begin position="1"/>
        <end position="34"/>
    </location>
</feature>
<name>A0A7X6DE56_9BURK</name>
<dbReference type="Gene3D" id="3.40.190.150">
    <property type="entry name" value="Bordetella uptake gene, domain 1"/>
    <property type="match status" value="1"/>
</dbReference>
<protein>
    <submittedName>
        <fullName evidence="3">Tripartite tricarboxylate transporter substrate binding protein</fullName>
    </submittedName>
</protein>
<proteinExistence type="inferred from homology"/>
<reference evidence="3 4" key="1">
    <citation type="journal article" date="2020" name="Nature">
        <title>Bacterial chemolithoautotrophy via manganese oxidation.</title>
        <authorList>
            <person name="Yu H."/>
            <person name="Leadbetter J.R."/>
        </authorList>
    </citation>
    <scope>NUCLEOTIDE SEQUENCE [LARGE SCALE GENOMIC DNA]</scope>
    <source>
        <strain evidence="3 4">RBP-1</strain>
    </source>
</reference>
<dbReference type="PANTHER" id="PTHR42928:SF5">
    <property type="entry name" value="BLR1237 PROTEIN"/>
    <property type="match status" value="1"/>
</dbReference>
<keyword evidence="4" id="KW-1185">Reference proteome</keyword>
<dbReference type="InterPro" id="IPR042100">
    <property type="entry name" value="Bug_dom1"/>
</dbReference>
<dbReference type="Pfam" id="PF03401">
    <property type="entry name" value="TctC"/>
    <property type="match status" value="1"/>
</dbReference>
<dbReference type="Gene3D" id="3.40.190.10">
    <property type="entry name" value="Periplasmic binding protein-like II"/>
    <property type="match status" value="1"/>
</dbReference>
<evidence type="ECO:0000256" key="1">
    <source>
        <dbReference type="ARBA" id="ARBA00006987"/>
    </source>
</evidence>
<dbReference type="InterPro" id="IPR005064">
    <property type="entry name" value="BUG"/>
</dbReference>
<accession>A0A7X6DE56</accession>
<evidence type="ECO:0000313" key="4">
    <source>
        <dbReference type="Proteomes" id="UP000521868"/>
    </source>
</evidence>
<organism evidence="3 4">
    <name type="scientific">Ramlibacter lithotrophicus</name>
    <dbReference type="NCBI Taxonomy" id="2606681"/>
    <lineage>
        <taxon>Bacteria</taxon>
        <taxon>Pseudomonadati</taxon>
        <taxon>Pseudomonadota</taxon>
        <taxon>Betaproteobacteria</taxon>
        <taxon>Burkholderiales</taxon>
        <taxon>Comamonadaceae</taxon>
        <taxon>Ramlibacter</taxon>
    </lineage>
</organism>
<sequence length="339" mass="35387">MAPDHQQEDDTMRLLRFARFAGLALSIACAGAMAQGTAGGAWPAKPIKWIVPYPPGGITDNATRMVLQKVQEQTGWTIVVENKPGANSLLGADLAAKSAPDGSTFLTVIAAHASNATLYAGRMPFDPVRSFSPVSLVGVAPLIMTATNNLPARDVKELIAYAKANPGKVSFGSSGVGAAAHLTTELFKQTAGVDMVHVPYKGTAPALQDLIGGNLQILVDTPSSLMPHVKAGKIKSLGMFSAKRLPGVPEVPTLPEAGGPPLLASTWVMFLAPAGVPADIVNRMSAEVGKAVASPDITRRFESLGIEPVGNSPQQAVKFLDDEIAKWRQVITAAGVKAE</sequence>
<keyword evidence="2" id="KW-0732">Signal</keyword>
<evidence type="ECO:0000256" key="2">
    <source>
        <dbReference type="SAM" id="SignalP"/>
    </source>
</evidence>
<dbReference type="EMBL" id="VTOX01000002">
    <property type="protein sequence ID" value="NKE65428.1"/>
    <property type="molecule type" value="Genomic_DNA"/>
</dbReference>
<gene>
    <name evidence="3" type="ORF">RAMLITH_06305</name>
</gene>
<dbReference type="PIRSF" id="PIRSF017082">
    <property type="entry name" value="YflP"/>
    <property type="match status" value="1"/>
</dbReference>
<dbReference type="CDD" id="cd13578">
    <property type="entry name" value="PBP2_Bug27"/>
    <property type="match status" value="1"/>
</dbReference>
<dbReference type="SUPFAM" id="SSF53850">
    <property type="entry name" value="Periplasmic binding protein-like II"/>
    <property type="match status" value="1"/>
</dbReference>
<dbReference type="AlphaFoldDB" id="A0A7X6DE56"/>